<keyword evidence="2" id="KW-0597">Phosphoprotein</keyword>
<keyword evidence="5" id="KW-1185">Reference proteome</keyword>
<organism evidence="4 5">
    <name type="scientific">Micromonospora carbonacea</name>
    <dbReference type="NCBI Taxonomy" id="47853"/>
    <lineage>
        <taxon>Bacteria</taxon>
        <taxon>Bacillati</taxon>
        <taxon>Actinomycetota</taxon>
        <taxon>Actinomycetes</taxon>
        <taxon>Micromonosporales</taxon>
        <taxon>Micromonosporaceae</taxon>
        <taxon>Micromonospora</taxon>
    </lineage>
</organism>
<dbReference type="InterPro" id="IPR006162">
    <property type="entry name" value="Ppantetheine_attach_site"/>
</dbReference>
<protein>
    <submittedName>
        <fullName evidence="4">Phosphopantetheine attachment site</fullName>
    </submittedName>
</protein>
<accession>A0A1C4YK99</accession>
<dbReference type="AlphaFoldDB" id="A0A1C4YK99"/>
<evidence type="ECO:0000259" key="3">
    <source>
        <dbReference type="PROSITE" id="PS50075"/>
    </source>
</evidence>
<dbReference type="PROSITE" id="PS00012">
    <property type="entry name" value="PHOSPHOPANTETHEINE"/>
    <property type="match status" value="1"/>
</dbReference>
<dbReference type="Gene3D" id="1.10.1200.10">
    <property type="entry name" value="ACP-like"/>
    <property type="match status" value="1"/>
</dbReference>
<dbReference type="PROSITE" id="PS50075">
    <property type="entry name" value="CARRIER"/>
    <property type="match status" value="1"/>
</dbReference>
<gene>
    <name evidence="4" type="ORF">GA0070563_106203</name>
</gene>
<dbReference type="Proteomes" id="UP000183585">
    <property type="component" value="Unassembled WGS sequence"/>
</dbReference>
<evidence type="ECO:0000313" key="5">
    <source>
        <dbReference type="Proteomes" id="UP000183585"/>
    </source>
</evidence>
<feature type="domain" description="Carrier" evidence="3">
    <location>
        <begin position="6"/>
        <end position="91"/>
    </location>
</feature>
<dbReference type="Pfam" id="PF00550">
    <property type="entry name" value="PP-binding"/>
    <property type="match status" value="1"/>
</dbReference>
<sequence>MGTMTDDIGELMSVVAHTMGDVLLRAPLAPTEDFFDCGGDSMRAVEVLSRLIERYEPVGEDAVERLRSELLTAIFDDASPAALASVIVDHRGVEVET</sequence>
<name>A0A1C4YK99_9ACTN</name>
<proteinExistence type="predicted"/>
<keyword evidence="1" id="KW-0596">Phosphopantetheine</keyword>
<dbReference type="EMBL" id="FMCT01000006">
    <property type="protein sequence ID" value="SCF21108.1"/>
    <property type="molecule type" value="Genomic_DNA"/>
</dbReference>
<reference evidence="5" key="1">
    <citation type="submission" date="2016-06" db="EMBL/GenBank/DDBJ databases">
        <authorList>
            <person name="Varghese N."/>
            <person name="Submissions Spin"/>
        </authorList>
    </citation>
    <scope>NUCLEOTIDE SEQUENCE [LARGE SCALE GENOMIC DNA]</scope>
    <source>
        <strain evidence="5">DSM 43168</strain>
    </source>
</reference>
<evidence type="ECO:0000256" key="2">
    <source>
        <dbReference type="ARBA" id="ARBA00022553"/>
    </source>
</evidence>
<dbReference type="InterPro" id="IPR036736">
    <property type="entry name" value="ACP-like_sf"/>
</dbReference>
<evidence type="ECO:0000256" key="1">
    <source>
        <dbReference type="ARBA" id="ARBA00022450"/>
    </source>
</evidence>
<dbReference type="InterPro" id="IPR009081">
    <property type="entry name" value="PP-bd_ACP"/>
</dbReference>
<dbReference type="SUPFAM" id="SSF47336">
    <property type="entry name" value="ACP-like"/>
    <property type="match status" value="1"/>
</dbReference>
<evidence type="ECO:0000313" key="4">
    <source>
        <dbReference type="EMBL" id="SCF21108.1"/>
    </source>
</evidence>